<dbReference type="SUPFAM" id="SSF52922">
    <property type="entry name" value="TK C-terminal domain-like"/>
    <property type="match status" value="1"/>
</dbReference>
<sequence length="346" mass="36778">MSEERKLTFMGAINEAIDQSMERDDNVILIGTDVSGGAGVEHIKDDDTFGGVFGVTKGLAKKYSRDRVIDTPIAEHITLSAAVGAAATGMRPIAELMFNDFIGFGLDPILNQGAKMRYMFGGKAKIPLVVRTVHGAGAGAAAQHSQSLYNMFAAIPGVKVVVPSNPYDAKGLLMAAIQDDNLVVFSEDKTLLGQKGDVPEEPYTVEIGKANVTREGDDLTIVAIGKMVAVAEDTADTLADDNISVEVIDLRSVSPWDQETVLKSVKKTGRLIVIDESNPQCNIAGDVASVIGDVGFDYLDGPIKKVTAPDTPVPFAANLEEAYIPSVDKVLDVASELIEDLKQVNA</sequence>
<dbReference type="PANTHER" id="PTHR43257:SF3">
    <property type="entry name" value="ACETOIN:2,6-DICHLOROPHENOLINDOPHENOL OXIDOREDUCTASE SUBUNIT BETA"/>
    <property type="match status" value="1"/>
</dbReference>
<dbReference type="InterPro" id="IPR005475">
    <property type="entry name" value="Transketolase-like_Pyr-bd"/>
</dbReference>
<evidence type="ECO:0000256" key="1">
    <source>
        <dbReference type="ARBA" id="ARBA00001964"/>
    </source>
</evidence>
<dbReference type="Proteomes" id="UP000243350">
    <property type="component" value="Unassembled WGS sequence"/>
</dbReference>
<dbReference type="SUPFAM" id="SSF52518">
    <property type="entry name" value="Thiamin diphosphate-binding fold (THDP-binding)"/>
    <property type="match status" value="1"/>
</dbReference>
<dbReference type="AlphaFoldDB" id="A0A2T4KLV1"/>
<dbReference type="InterPro" id="IPR033248">
    <property type="entry name" value="Transketolase_C"/>
</dbReference>
<evidence type="ECO:0000256" key="6">
    <source>
        <dbReference type="ARBA" id="ARBA00023052"/>
    </source>
</evidence>
<proteinExistence type="predicted"/>
<keyword evidence="5" id="KW-0560">Oxidoreductase</keyword>
<dbReference type="Pfam" id="PF02779">
    <property type="entry name" value="Transket_pyr"/>
    <property type="match status" value="1"/>
</dbReference>
<keyword evidence="6" id="KW-0786">Thiamine pyrophosphate</keyword>
<organism evidence="11 12">
    <name type="scientific">Staphylococcus devriesei</name>
    <dbReference type="NCBI Taxonomy" id="586733"/>
    <lineage>
        <taxon>Bacteria</taxon>
        <taxon>Bacillati</taxon>
        <taxon>Bacillota</taxon>
        <taxon>Bacilli</taxon>
        <taxon>Bacillales</taxon>
        <taxon>Staphylococcaceae</taxon>
        <taxon>Staphylococcus</taxon>
    </lineage>
</organism>
<evidence type="ECO:0000313" key="11">
    <source>
        <dbReference type="EMBL" id="PTF15668.1"/>
    </source>
</evidence>
<comment type="subunit">
    <text evidence="2">Heterodimer of an alpha and a beta chain.</text>
</comment>
<comment type="caution">
    <text evidence="11">The sequence shown here is derived from an EMBL/GenBank/DDBJ whole genome shotgun (WGS) entry which is preliminary data.</text>
</comment>
<comment type="catalytic activity">
    <reaction evidence="9">
        <text>N(6)-[(R)-lipoyl]-L-lysyl-[protein] + pyruvate + H(+) = N(6)-[(R)-S(8)-acetyldihydrolipoyl]-L-lysyl-[protein] + CO2</text>
        <dbReference type="Rhea" id="RHEA:19189"/>
        <dbReference type="Rhea" id="RHEA-COMP:10474"/>
        <dbReference type="Rhea" id="RHEA-COMP:10478"/>
        <dbReference type="ChEBI" id="CHEBI:15361"/>
        <dbReference type="ChEBI" id="CHEBI:15378"/>
        <dbReference type="ChEBI" id="CHEBI:16526"/>
        <dbReference type="ChEBI" id="CHEBI:83099"/>
        <dbReference type="ChEBI" id="CHEBI:83111"/>
        <dbReference type="EC" id="1.2.4.1"/>
    </reaction>
</comment>
<dbReference type="GO" id="GO:0004739">
    <property type="term" value="F:pyruvate dehydrogenase (acetyl-transferring) activity"/>
    <property type="evidence" value="ECO:0007669"/>
    <property type="project" value="UniProtKB-EC"/>
</dbReference>
<evidence type="ECO:0000256" key="2">
    <source>
        <dbReference type="ARBA" id="ARBA00011870"/>
    </source>
</evidence>
<dbReference type="InterPro" id="IPR009014">
    <property type="entry name" value="Transketo_C/PFOR_II"/>
</dbReference>
<dbReference type="FunFam" id="3.40.50.920:FF:000001">
    <property type="entry name" value="Pyruvate dehydrogenase E1 beta subunit"/>
    <property type="match status" value="1"/>
</dbReference>
<dbReference type="Gene3D" id="3.40.50.920">
    <property type="match status" value="1"/>
</dbReference>
<dbReference type="EMBL" id="PYZH01000029">
    <property type="protein sequence ID" value="PTF15668.1"/>
    <property type="molecule type" value="Genomic_DNA"/>
</dbReference>
<dbReference type="CDD" id="cd07036">
    <property type="entry name" value="TPP_PYR_E1-PDHc-beta_like"/>
    <property type="match status" value="1"/>
</dbReference>
<evidence type="ECO:0000256" key="3">
    <source>
        <dbReference type="ARBA" id="ARBA00012281"/>
    </source>
</evidence>
<dbReference type="PANTHER" id="PTHR43257">
    <property type="entry name" value="PYRUVATE DEHYDROGENASE E1 COMPONENT BETA SUBUNIT"/>
    <property type="match status" value="1"/>
</dbReference>
<dbReference type="EC" id="1.2.4.1" evidence="3"/>
<evidence type="ECO:0000259" key="10">
    <source>
        <dbReference type="SMART" id="SM00861"/>
    </source>
</evidence>
<dbReference type="FunFam" id="3.40.50.970:FF:000001">
    <property type="entry name" value="Pyruvate dehydrogenase E1 beta subunit"/>
    <property type="match status" value="1"/>
</dbReference>
<evidence type="ECO:0000256" key="4">
    <source>
        <dbReference type="ARBA" id="ARBA00016138"/>
    </source>
</evidence>
<keyword evidence="7" id="KW-0670">Pyruvate</keyword>
<evidence type="ECO:0000256" key="5">
    <source>
        <dbReference type="ARBA" id="ARBA00023002"/>
    </source>
</evidence>
<evidence type="ECO:0000256" key="9">
    <source>
        <dbReference type="ARBA" id="ARBA00051231"/>
    </source>
</evidence>
<accession>A0A2T4KLV1</accession>
<comment type="function">
    <text evidence="8">The pyruvate dehydrogenase complex catalyzes the overall conversion of pyruvate to acetyl-CoA and CO(2). It contains multiple copies of three enzymatic components: pyruvate dehydrogenase (E1), dihydrolipoamide acetyltransferase (E2) and lipoamide dehydrogenase (E3).</text>
</comment>
<reference evidence="11 12" key="1">
    <citation type="journal article" date="2016" name="Front. Microbiol.">
        <title>Comprehensive Phylogenetic Analysis of Bovine Non-aureus Staphylococci Species Based on Whole-Genome Sequencing.</title>
        <authorList>
            <person name="Naushad S."/>
            <person name="Barkema H.W."/>
            <person name="Luby C."/>
            <person name="Condas L.A."/>
            <person name="Nobrega D.B."/>
            <person name="Carson D.A."/>
            <person name="De Buck J."/>
        </authorList>
    </citation>
    <scope>NUCLEOTIDE SEQUENCE [LARGE SCALE GENOMIC DNA]</scope>
    <source>
        <strain evidence="11 12">SNUC 4143</strain>
    </source>
</reference>
<protein>
    <recommendedName>
        <fullName evidence="4">Pyruvate dehydrogenase E1 component subunit beta</fullName>
        <ecNumber evidence="3">1.2.4.1</ecNumber>
    </recommendedName>
</protein>
<dbReference type="SMART" id="SM00861">
    <property type="entry name" value="Transket_pyr"/>
    <property type="match status" value="1"/>
</dbReference>
<feature type="domain" description="Transketolase-like pyrimidine-binding" evidence="10">
    <location>
        <begin position="7"/>
        <end position="194"/>
    </location>
</feature>
<gene>
    <name evidence="11" type="ORF">BUY48_06105</name>
</gene>
<evidence type="ECO:0000313" key="12">
    <source>
        <dbReference type="Proteomes" id="UP000243350"/>
    </source>
</evidence>
<evidence type="ECO:0000256" key="7">
    <source>
        <dbReference type="ARBA" id="ARBA00023317"/>
    </source>
</evidence>
<dbReference type="Gene3D" id="3.40.50.970">
    <property type="match status" value="1"/>
</dbReference>
<dbReference type="Pfam" id="PF02780">
    <property type="entry name" value="Transketolase_C"/>
    <property type="match status" value="1"/>
</dbReference>
<comment type="cofactor">
    <cofactor evidence="1">
        <name>thiamine diphosphate</name>
        <dbReference type="ChEBI" id="CHEBI:58937"/>
    </cofactor>
</comment>
<name>A0A2T4KLV1_9STAP</name>
<dbReference type="InterPro" id="IPR029061">
    <property type="entry name" value="THDP-binding"/>
</dbReference>
<dbReference type="RefSeq" id="WP_107520153.1">
    <property type="nucleotide sequence ID" value="NZ_PYZH01000029.1"/>
</dbReference>
<dbReference type="NCBIfam" id="NF006667">
    <property type="entry name" value="PRK09212.1"/>
    <property type="match status" value="1"/>
</dbReference>
<evidence type="ECO:0000256" key="8">
    <source>
        <dbReference type="ARBA" id="ARBA00025211"/>
    </source>
</evidence>